<keyword evidence="4" id="KW-1185">Reference proteome</keyword>
<feature type="region of interest" description="Disordered" evidence="1">
    <location>
        <begin position="57"/>
        <end position="133"/>
    </location>
</feature>
<dbReference type="AlphaFoldDB" id="A0A8S9WY32"/>
<dbReference type="OrthoDB" id="9976063at2759"/>
<name>A0A8S9WY32_APOLU</name>
<dbReference type="PANTHER" id="PTHR21119:SF5">
    <property type="entry name" value="C2 DOMAIN-CONTAINING PROTEIN"/>
    <property type="match status" value="1"/>
</dbReference>
<comment type="caution">
    <text evidence="3">The sequence shown here is derived from an EMBL/GenBank/DDBJ whole genome shotgun (WGS) entry which is preliminary data.</text>
</comment>
<keyword evidence="2" id="KW-0472">Membrane</keyword>
<evidence type="ECO:0000313" key="4">
    <source>
        <dbReference type="Proteomes" id="UP000466442"/>
    </source>
</evidence>
<dbReference type="PANTHER" id="PTHR21119">
    <property type="entry name" value="C2 DOMAIN-CONTAINING PROTEIN"/>
    <property type="match status" value="1"/>
</dbReference>
<organism evidence="3 4">
    <name type="scientific">Apolygus lucorum</name>
    <name type="common">Small green plant bug</name>
    <name type="synonym">Lygocoris lucorum</name>
    <dbReference type="NCBI Taxonomy" id="248454"/>
    <lineage>
        <taxon>Eukaryota</taxon>
        <taxon>Metazoa</taxon>
        <taxon>Ecdysozoa</taxon>
        <taxon>Arthropoda</taxon>
        <taxon>Hexapoda</taxon>
        <taxon>Insecta</taxon>
        <taxon>Pterygota</taxon>
        <taxon>Neoptera</taxon>
        <taxon>Paraneoptera</taxon>
        <taxon>Hemiptera</taxon>
        <taxon>Heteroptera</taxon>
        <taxon>Panheteroptera</taxon>
        <taxon>Cimicomorpha</taxon>
        <taxon>Miridae</taxon>
        <taxon>Mirini</taxon>
        <taxon>Apolygus</taxon>
    </lineage>
</organism>
<proteinExistence type="predicted"/>
<feature type="compositionally biased region" description="Low complexity" evidence="1">
    <location>
        <begin position="118"/>
        <end position="129"/>
    </location>
</feature>
<dbReference type="Proteomes" id="UP000466442">
    <property type="component" value="Unassembled WGS sequence"/>
</dbReference>
<evidence type="ECO:0000256" key="1">
    <source>
        <dbReference type="SAM" id="MobiDB-lite"/>
    </source>
</evidence>
<feature type="transmembrane region" description="Helical" evidence="2">
    <location>
        <begin position="26"/>
        <end position="48"/>
    </location>
</feature>
<reference evidence="3" key="1">
    <citation type="journal article" date="2021" name="Mol. Ecol. Resour.">
        <title>Apolygus lucorum genome provides insights into omnivorousness and mesophyll feeding.</title>
        <authorList>
            <person name="Liu Y."/>
            <person name="Liu H."/>
            <person name="Wang H."/>
            <person name="Huang T."/>
            <person name="Liu B."/>
            <person name="Yang B."/>
            <person name="Yin L."/>
            <person name="Li B."/>
            <person name="Zhang Y."/>
            <person name="Zhang S."/>
            <person name="Jiang F."/>
            <person name="Zhang X."/>
            <person name="Ren Y."/>
            <person name="Wang B."/>
            <person name="Wang S."/>
            <person name="Lu Y."/>
            <person name="Wu K."/>
            <person name="Fan W."/>
            <person name="Wang G."/>
        </authorList>
    </citation>
    <scope>NUCLEOTIDE SEQUENCE</scope>
    <source>
        <strain evidence="3">12Hb</strain>
    </source>
</reference>
<keyword evidence="2" id="KW-0812">Transmembrane</keyword>
<keyword evidence="2" id="KW-1133">Transmembrane helix</keyword>
<evidence type="ECO:0000256" key="2">
    <source>
        <dbReference type="SAM" id="Phobius"/>
    </source>
</evidence>
<dbReference type="EMBL" id="WIXP02000013">
    <property type="protein sequence ID" value="KAF6201011.1"/>
    <property type="molecule type" value="Genomic_DNA"/>
</dbReference>
<evidence type="ECO:0000313" key="3">
    <source>
        <dbReference type="EMBL" id="KAF6201011.1"/>
    </source>
</evidence>
<dbReference type="InterPro" id="IPR039934">
    <property type="entry name" value="C2CD2/C2CD2L"/>
</dbReference>
<accession>A0A8S9WY32</accession>
<gene>
    <name evidence="3" type="ORF">GE061_005458</name>
</gene>
<sequence length="198" mass="21235">MEDLADKIDDLICTFEGGGDTTMDTVAMYVFGWMLLVLVVLGLGRFAYGKFVSRTKDESGEVKAASPPPASPKAEAPAVEAPAKEATPKPVVGGGGRAAPSPRRYVPPTPPTRKRLGSVRSSPGPVVRSKPANYVPPPTATGAESVSVKWVNDLFSWLYSDLVVVNEALAVWIASLNEFTKKSVAEVRNNIRLLPLWN</sequence>
<feature type="compositionally biased region" description="Low complexity" evidence="1">
    <location>
        <begin position="72"/>
        <end position="81"/>
    </location>
</feature>
<protein>
    <submittedName>
        <fullName evidence="3">Uncharacterized protein</fullName>
    </submittedName>
</protein>